<sequence>MMEPNALKEIMPPTIINKVMNTVAAASGRRQPTIANSGIDNVYACPALHPSFPMARSRAFPGVKYTNNEIYFDIVEEINAIVDRGLGEDRRRIKVLSE</sequence>
<comment type="caution">
    <text evidence="1">The sequence shown here is derived from an EMBL/GenBank/DDBJ whole genome shotgun (WGS) entry which is preliminary data.</text>
</comment>
<evidence type="ECO:0000313" key="1">
    <source>
        <dbReference type="EMBL" id="RUS30775.1"/>
    </source>
</evidence>
<gene>
    <name evidence="1" type="ORF">BC938DRAFT_478978</name>
</gene>
<dbReference type="AlphaFoldDB" id="A0A433QLY4"/>
<organism evidence="1 2">
    <name type="scientific">Jimgerdemannia flammicorona</name>
    <dbReference type="NCBI Taxonomy" id="994334"/>
    <lineage>
        <taxon>Eukaryota</taxon>
        <taxon>Fungi</taxon>
        <taxon>Fungi incertae sedis</taxon>
        <taxon>Mucoromycota</taxon>
        <taxon>Mucoromycotina</taxon>
        <taxon>Endogonomycetes</taxon>
        <taxon>Endogonales</taxon>
        <taxon>Endogonaceae</taxon>
        <taxon>Jimgerdemannia</taxon>
    </lineage>
</organism>
<dbReference type="EMBL" id="RBNJ01003581">
    <property type="protein sequence ID" value="RUS30775.1"/>
    <property type="molecule type" value="Genomic_DNA"/>
</dbReference>
<dbReference type="SUPFAM" id="SSF49447">
    <property type="entry name" value="Second domain of Mu2 adaptin subunit (ap50) of ap2 adaptor"/>
    <property type="match status" value="1"/>
</dbReference>
<proteinExistence type="predicted"/>
<accession>A0A433QLY4</accession>
<keyword evidence="2" id="KW-1185">Reference proteome</keyword>
<protein>
    <submittedName>
        <fullName evidence="1">Uncharacterized protein</fullName>
    </submittedName>
</protein>
<reference evidence="1 2" key="1">
    <citation type="journal article" date="2018" name="New Phytol.">
        <title>Phylogenomics of Endogonaceae and evolution of mycorrhizas within Mucoromycota.</title>
        <authorList>
            <person name="Chang Y."/>
            <person name="Desiro A."/>
            <person name="Na H."/>
            <person name="Sandor L."/>
            <person name="Lipzen A."/>
            <person name="Clum A."/>
            <person name="Barry K."/>
            <person name="Grigoriev I.V."/>
            <person name="Martin F.M."/>
            <person name="Stajich J.E."/>
            <person name="Smith M.E."/>
            <person name="Bonito G."/>
            <person name="Spatafora J.W."/>
        </authorList>
    </citation>
    <scope>NUCLEOTIDE SEQUENCE [LARGE SCALE GENOMIC DNA]</scope>
    <source>
        <strain evidence="1 2">AD002</strain>
    </source>
</reference>
<dbReference type="InterPro" id="IPR036168">
    <property type="entry name" value="AP2_Mu_C_sf"/>
</dbReference>
<dbReference type="Gene3D" id="2.60.40.1170">
    <property type="entry name" value="Mu homology domain, subdomain B"/>
    <property type="match status" value="1"/>
</dbReference>
<dbReference type="Proteomes" id="UP000274822">
    <property type="component" value="Unassembled WGS sequence"/>
</dbReference>
<name>A0A433QLY4_9FUNG</name>
<evidence type="ECO:0000313" key="2">
    <source>
        <dbReference type="Proteomes" id="UP000274822"/>
    </source>
</evidence>